<dbReference type="HOGENOM" id="CLU_2147599_0_0_1"/>
<evidence type="ECO:0000313" key="1">
    <source>
        <dbReference type="EMBL" id="AEO63514.1"/>
    </source>
</evidence>
<dbReference type="OrthoDB" id="1606438at2759"/>
<keyword evidence="2" id="KW-1185">Reference proteome</keyword>
<dbReference type="Proteomes" id="UP000008181">
    <property type="component" value="Chromosome 1"/>
</dbReference>
<proteinExistence type="predicted"/>
<dbReference type="KEGG" id="ttt:THITE_2126015"/>
<organism evidence="1 2">
    <name type="scientific">Thermothielavioides terrestris (strain ATCC 38088 / NRRL 8126)</name>
    <name type="common">Thielavia terrestris</name>
    <dbReference type="NCBI Taxonomy" id="578455"/>
    <lineage>
        <taxon>Eukaryota</taxon>
        <taxon>Fungi</taxon>
        <taxon>Dikarya</taxon>
        <taxon>Ascomycota</taxon>
        <taxon>Pezizomycotina</taxon>
        <taxon>Sordariomycetes</taxon>
        <taxon>Sordariomycetidae</taxon>
        <taxon>Sordariales</taxon>
        <taxon>Chaetomiaceae</taxon>
        <taxon>Thermothielavioides</taxon>
        <taxon>Thermothielavioides terrestris</taxon>
    </lineage>
</organism>
<dbReference type="RefSeq" id="XP_003649850.1">
    <property type="nucleotide sequence ID" value="XM_003649802.1"/>
</dbReference>
<reference evidence="1 2" key="1">
    <citation type="journal article" date="2011" name="Nat. Biotechnol.">
        <title>Comparative genomic analysis of the thermophilic biomass-degrading fungi Myceliophthora thermophila and Thielavia terrestris.</title>
        <authorList>
            <person name="Berka R.M."/>
            <person name="Grigoriev I.V."/>
            <person name="Otillar R."/>
            <person name="Salamov A."/>
            <person name="Grimwood J."/>
            <person name="Reid I."/>
            <person name="Ishmael N."/>
            <person name="John T."/>
            <person name="Darmond C."/>
            <person name="Moisan M.-C."/>
            <person name="Henrissat B."/>
            <person name="Coutinho P.M."/>
            <person name="Lombard V."/>
            <person name="Natvig D.O."/>
            <person name="Lindquist E."/>
            <person name="Schmutz J."/>
            <person name="Lucas S."/>
            <person name="Harris P."/>
            <person name="Powlowski J."/>
            <person name="Bellemare A."/>
            <person name="Taylor D."/>
            <person name="Butler G."/>
            <person name="de Vries R.P."/>
            <person name="Allijn I.E."/>
            <person name="van den Brink J."/>
            <person name="Ushinsky S."/>
            <person name="Storms R."/>
            <person name="Powell A.J."/>
            <person name="Paulsen I.T."/>
            <person name="Elbourne L.D.H."/>
            <person name="Baker S.E."/>
            <person name="Magnuson J."/>
            <person name="LaBoissiere S."/>
            <person name="Clutterbuck A.J."/>
            <person name="Martinez D."/>
            <person name="Wogulis M."/>
            <person name="de Leon A.L."/>
            <person name="Rey M.W."/>
            <person name="Tsang A."/>
        </authorList>
    </citation>
    <scope>NUCLEOTIDE SEQUENCE [LARGE SCALE GENOMIC DNA]</scope>
    <source>
        <strain evidence="2">ATCC 38088 / NRRL 8126</strain>
    </source>
</reference>
<name>G2QSY9_THETT</name>
<dbReference type="EMBL" id="CP003009">
    <property type="protein sequence ID" value="AEO63514.1"/>
    <property type="molecule type" value="Genomic_DNA"/>
</dbReference>
<evidence type="ECO:0000313" key="2">
    <source>
        <dbReference type="Proteomes" id="UP000008181"/>
    </source>
</evidence>
<dbReference type="AlphaFoldDB" id="G2QSY9"/>
<gene>
    <name evidence="1" type="ORF">THITE_2126015</name>
</gene>
<protein>
    <submittedName>
        <fullName evidence="1">Uncharacterized protein</fullName>
    </submittedName>
</protein>
<sequence length="112" mass="12159">MNTVRGVGFGVTTSRPAAEVNSSETDHQAISTWSHNDSLCQQAIARCSFGALVPAGVKVSFANLAKQAPLSEQMGSRLPRHAMTWRICYEPDLGYVVHTQASRILVNSVAWD</sequence>
<dbReference type="GeneID" id="11523570"/>
<accession>G2QSY9</accession>